<dbReference type="EMBL" id="CP071794">
    <property type="protein sequence ID" value="QTD57419.1"/>
    <property type="molecule type" value="Genomic_DNA"/>
</dbReference>
<keyword evidence="2" id="KW-1185">Reference proteome</keyword>
<proteinExistence type="predicted"/>
<accession>A0ABX7T9Z7</accession>
<reference evidence="1 2" key="1">
    <citation type="submission" date="2021-03" db="EMBL/GenBank/DDBJ databases">
        <title>Complete genome of Parasphingorhabdus_sp.JHSY0214.</title>
        <authorList>
            <person name="Yoo J.H."/>
            <person name="Bae J.W."/>
        </authorList>
    </citation>
    <scope>NUCLEOTIDE SEQUENCE [LARGE SCALE GENOMIC DNA]</scope>
    <source>
        <strain evidence="1 2">JHSY0214</strain>
    </source>
</reference>
<dbReference type="SUPFAM" id="SSF69322">
    <property type="entry name" value="Tricorn protease domain 2"/>
    <property type="match status" value="1"/>
</dbReference>
<evidence type="ECO:0000313" key="1">
    <source>
        <dbReference type="EMBL" id="QTD57419.1"/>
    </source>
</evidence>
<organism evidence="1 2">
    <name type="scientific">Parasphingorhabdus cellanae</name>
    <dbReference type="NCBI Taxonomy" id="2806553"/>
    <lineage>
        <taxon>Bacteria</taxon>
        <taxon>Pseudomonadati</taxon>
        <taxon>Pseudomonadota</taxon>
        <taxon>Alphaproteobacteria</taxon>
        <taxon>Sphingomonadales</taxon>
        <taxon>Sphingomonadaceae</taxon>
        <taxon>Parasphingorhabdus</taxon>
    </lineage>
</organism>
<name>A0ABX7T9Z7_9SPHN</name>
<evidence type="ECO:0000313" key="2">
    <source>
        <dbReference type="Proteomes" id="UP000663923"/>
    </source>
</evidence>
<protein>
    <submittedName>
        <fullName evidence="1">Uncharacterized protein</fullName>
    </submittedName>
</protein>
<gene>
    <name evidence="1" type="ORF">J4G78_07800</name>
</gene>
<dbReference type="RefSeq" id="WP_207989860.1">
    <property type="nucleotide sequence ID" value="NZ_CP071794.1"/>
</dbReference>
<sequence length="275" mass="29910">MVRLFSLLAGLLAALFVIGAAEIGMAQEDIPIAADAAPIARQIDAVEARQGVASDGTHVYALDNNRIGKYRIDTGEKVASWEGDKALFPHMNSCTIVGSELACAASNYPAVPQTSAVEFFDTATLRHVRTVSLGLGPGSLTAMEYRGSKWWAVFANYDGKGGDPTRDHRHTLLVQMNENFQQEQAWTFPPDVLAKFAPKSCSGASWGMNGVLYVSGHDRPELYALKLPQAGSVLELVKTIPIRTRGQAIDWDPVVPNRLWSISRMNEKLVASIVQ</sequence>
<dbReference type="Proteomes" id="UP000663923">
    <property type="component" value="Chromosome"/>
</dbReference>